<evidence type="ECO:0000313" key="2">
    <source>
        <dbReference type="Proteomes" id="UP000831701"/>
    </source>
</evidence>
<accession>A0ACB8W6B1</accession>
<dbReference type="Proteomes" id="UP000831701">
    <property type="component" value="Chromosome 14"/>
</dbReference>
<organism evidence="1 2">
    <name type="scientific">Scortum barcoo</name>
    <name type="common">barcoo grunter</name>
    <dbReference type="NCBI Taxonomy" id="214431"/>
    <lineage>
        <taxon>Eukaryota</taxon>
        <taxon>Metazoa</taxon>
        <taxon>Chordata</taxon>
        <taxon>Craniata</taxon>
        <taxon>Vertebrata</taxon>
        <taxon>Euteleostomi</taxon>
        <taxon>Actinopterygii</taxon>
        <taxon>Neopterygii</taxon>
        <taxon>Teleostei</taxon>
        <taxon>Neoteleostei</taxon>
        <taxon>Acanthomorphata</taxon>
        <taxon>Eupercaria</taxon>
        <taxon>Centrarchiformes</taxon>
        <taxon>Terapontoidei</taxon>
        <taxon>Terapontidae</taxon>
        <taxon>Scortum</taxon>
    </lineage>
</organism>
<proteinExistence type="predicted"/>
<keyword evidence="2" id="KW-1185">Reference proteome</keyword>
<dbReference type="EMBL" id="CM041544">
    <property type="protein sequence ID" value="KAI3363416.1"/>
    <property type="molecule type" value="Genomic_DNA"/>
</dbReference>
<protein>
    <submittedName>
        <fullName evidence="1">Uncharacterized protein</fullName>
    </submittedName>
</protein>
<gene>
    <name evidence="1" type="ORF">L3Q82_012034</name>
</gene>
<comment type="caution">
    <text evidence="1">The sequence shown here is derived from an EMBL/GenBank/DDBJ whole genome shotgun (WGS) entry which is preliminary data.</text>
</comment>
<evidence type="ECO:0000313" key="1">
    <source>
        <dbReference type="EMBL" id="KAI3363416.1"/>
    </source>
</evidence>
<reference evidence="1" key="1">
    <citation type="submission" date="2022-04" db="EMBL/GenBank/DDBJ databases">
        <title>Jade perch genome.</title>
        <authorList>
            <person name="Chao B."/>
        </authorList>
    </citation>
    <scope>NUCLEOTIDE SEQUENCE</scope>
    <source>
        <strain evidence="1">CB-2022</strain>
    </source>
</reference>
<sequence>MDNCDLEKLSVSGVKLHPPFSPELTEFRGTVESSVSKVTLDLTTSDCGASYNILFGDGSSSIKLKDGVNRVEVEVVAEDGTVKKYCVEICRLSAKLAELSSLALEGDIPLHPAFCAKTYEYSSTVPFHCSAVTLLSKVPDKKIKVTVNGEDSSKQVPLNFGDTVVEISVCSADGSNSQVYTVLVTRKLIPMAVTFTDGKQQLDYECPVSLTAFYRPVSINHSDPKHVFSRPYVEMLARRSKVDPLSGSPLGDGWKVVEADLDREMSAAPVKCFFSYRGCDSVMKLSELGSHSLDCPHKPSGDLDAKDVTATDWYQKHFRSTSSSCLEIETKHSLEVRNWEKRLQMTAGEDSVDKLCALAQDHFKLYRQHLPKPGDMLQYEDGQSPLHSLEQVAVHYASAIRLSSREARLHFLLGVVLEEQQYATEMYGLQRKADRDRDELSDAKSTARQDDILAVCKLHGFLGTPTVQNQLQALDKEYQQLREQGQSSKADYVQTLYIWLSKKTSKDSSAAVQDEESCVHRALMKYLDAWSLSPDSWEYNLHVGRLLLLQGRSREALQHLQSGLALRPLHPALRFFTGLALLQQEQRASEDTEKEAALFLQQGLEHFVSQRCSKSWVEQDPSDPLSSFSTHFLRGLLTLGQLQQRNTLSGKAMSAEQVYHTYRGSADCPERESVCVPWRGERAAGVGAPGCSVCQFALLQRLIQEGECQAKPGIERQSLMAKRCQALTALIRLTSIAPCQELLDMQERACQLAVLTTPRDSHALCLLGLAQLAQYDSNPKSERSKEVITDACLSFQASIELEHKTQSGEPLEQLSKQKWWQDRQQAENEKAAKQSITQRAGVKGPSDTGVAKRGANRGRGGPGQRGVAIAVTKAPAPAPPAPIRGGKAVRPPAKALAARGRPGAAAKPDKSAKPSNNSTKPQLPDGKSKQDCCHDAVETADKPAVADRASPSSSVNRQSHISRLGLARALSRSADTEDQAKELYREVISMVPGVHDAYIELGQLLEPIDPQAAVEVYCSFPLKPVAEQSFDDAFITGEIVRLLMTLEQYDHPQLGQSLVAYGKVMGLSCIDKYIDILDGKRMTKLLKSVYARIHNRQEDDEDLQDFFKFKCWI</sequence>
<name>A0ACB8W6B1_9TELE</name>